<comment type="caution">
    <text evidence="6">The sequence shown here is derived from an EMBL/GenBank/DDBJ whole genome shotgun (WGS) entry which is preliminary data.</text>
</comment>
<reference evidence="6 7" key="1">
    <citation type="submission" date="2019-01" db="EMBL/GenBank/DDBJ databases">
        <title>Nocardioides guangzhouensis sp. nov., an actinobacterium isolated from soil.</title>
        <authorList>
            <person name="Fu Y."/>
            <person name="Cai Y."/>
            <person name="Lin Z."/>
            <person name="Chen P."/>
        </authorList>
    </citation>
    <scope>NUCLEOTIDE SEQUENCE [LARGE SCALE GENOMIC DNA]</scope>
    <source>
        <strain evidence="6 7">130</strain>
    </source>
</reference>
<dbReference type="Gene3D" id="1.10.287.110">
    <property type="entry name" value="DnaJ domain"/>
    <property type="match status" value="1"/>
</dbReference>
<feature type="region of interest" description="Disordered" evidence="3">
    <location>
        <begin position="283"/>
        <end position="318"/>
    </location>
</feature>
<accession>A0A4Q4Z7A3</accession>
<keyword evidence="4" id="KW-0812">Transmembrane</keyword>
<dbReference type="EMBL" id="SDKM01000040">
    <property type="protein sequence ID" value="RYP82936.1"/>
    <property type="molecule type" value="Genomic_DNA"/>
</dbReference>
<feature type="domain" description="J" evidence="5">
    <location>
        <begin position="4"/>
        <end position="61"/>
    </location>
</feature>
<evidence type="ECO:0000256" key="3">
    <source>
        <dbReference type="SAM" id="MobiDB-lite"/>
    </source>
</evidence>
<feature type="compositionally biased region" description="Polar residues" evidence="3">
    <location>
        <begin position="292"/>
        <end position="301"/>
    </location>
</feature>
<feature type="compositionally biased region" description="Acidic residues" evidence="3">
    <location>
        <begin position="94"/>
        <end position="104"/>
    </location>
</feature>
<dbReference type="InterPro" id="IPR036869">
    <property type="entry name" value="J_dom_sf"/>
</dbReference>
<keyword evidence="7" id="KW-1185">Reference proteome</keyword>
<feature type="transmembrane region" description="Helical" evidence="4">
    <location>
        <begin position="126"/>
        <end position="145"/>
    </location>
</feature>
<feature type="compositionally biased region" description="Low complexity" evidence="3">
    <location>
        <begin position="75"/>
        <end position="93"/>
    </location>
</feature>
<dbReference type="AlphaFoldDB" id="A0A4Q4Z7A3"/>
<dbReference type="OrthoDB" id="3829670at2"/>
<protein>
    <submittedName>
        <fullName evidence="6">J domain-containing protein</fullName>
    </submittedName>
</protein>
<dbReference type="InterPro" id="IPR001623">
    <property type="entry name" value="DnaJ_domain"/>
</dbReference>
<dbReference type="Pfam" id="PF00226">
    <property type="entry name" value="DnaJ"/>
    <property type="match status" value="1"/>
</dbReference>
<dbReference type="CDD" id="cd06257">
    <property type="entry name" value="DnaJ"/>
    <property type="match status" value="1"/>
</dbReference>
<organism evidence="6 7">
    <name type="scientific">Nocardioides guangzhouensis</name>
    <dbReference type="NCBI Taxonomy" id="2497878"/>
    <lineage>
        <taxon>Bacteria</taxon>
        <taxon>Bacillati</taxon>
        <taxon>Actinomycetota</taxon>
        <taxon>Actinomycetes</taxon>
        <taxon>Propionibacteriales</taxon>
        <taxon>Nocardioidaceae</taxon>
        <taxon>Nocardioides</taxon>
    </lineage>
</organism>
<dbReference type="PRINTS" id="PR00625">
    <property type="entry name" value="JDOMAIN"/>
</dbReference>
<dbReference type="Proteomes" id="UP000295198">
    <property type="component" value="Unassembled WGS sequence"/>
</dbReference>
<evidence type="ECO:0000313" key="7">
    <source>
        <dbReference type="Proteomes" id="UP000295198"/>
    </source>
</evidence>
<dbReference type="PANTHER" id="PTHR37042:SF4">
    <property type="entry name" value="OUTER MEMBRANE PROTEIN RV1973"/>
    <property type="match status" value="1"/>
</dbReference>
<gene>
    <name evidence="6" type="ORF">EKO23_20710</name>
</gene>
<dbReference type="GO" id="GO:0016020">
    <property type="term" value="C:membrane"/>
    <property type="evidence" value="ECO:0007669"/>
    <property type="project" value="UniProtKB-SubCell"/>
</dbReference>
<evidence type="ECO:0000256" key="4">
    <source>
        <dbReference type="SAM" id="Phobius"/>
    </source>
</evidence>
<evidence type="ECO:0000313" key="6">
    <source>
        <dbReference type="EMBL" id="RYP82936.1"/>
    </source>
</evidence>
<keyword evidence="2 4" id="KW-0472">Membrane</keyword>
<keyword evidence="4" id="KW-1133">Transmembrane helix</keyword>
<name>A0A4Q4Z7A3_9ACTN</name>
<sequence length="318" mass="33352">MSATWYDVLGVEETATTEQIRTAWRESIADLDPGDRRFRLYNEAAEVLLDDERRTAYDAELAAAGVSGDDEARTEAAATSPSAADAAATGQADDCGDEPADDAATEPARVPATAGAGRTLPWVPGWLLAGLAVMVLLVTLTAAYLQVTGSDAVAADDAADEATAAARTSVPLVFTYDYRYPDRDKDRALRVLTGDLKAQYDELWSKAIGPNLEKSKGYAKTTSSTAGVACVSDDGQRVGVLVVLDSEAGNVKQTQKLTLSFTATMVQREGDWLIEKIDGWDPREISAAADGQTPSGDTSTAAPEDGSDASGASDCAAD</sequence>
<comment type="subcellular location">
    <subcellularLocation>
        <location evidence="1">Membrane</location>
    </subcellularLocation>
</comment>
<dbReference type="SUPFAM" id="SSF46565">
    <property type="entry name" value="Chaperone J-domain"/>
    <property type="match status" value="1"/>
</dbReference>
<evidence type="ECO:0000256" key="2">
    <source>
        <dbReference type="ARBA" id="ARBA00023136"/>
    </source>
</evidence>
<dbReference type="RefSeq" id="WP_134720272.1">
    <property type="nucleotide sequence ID" value="NZ_SDKM01000040.1"/>
</dbReference>
<dbReference type="PANTHER" id="PTHR37042">
    <property type="entry name" value="OUTER MEMBRANE PROTEIN RV1973"/>
    <property type="match status" value="1"/>
</dbReference>
<dbReference type="PROSITE" id="PS50076">
    <property type="entry name" value="DNAJ_2"/>
    <property type="match status" value="1"/>
</dbReference>
<evidence type="ECO:0000256" key="1">
    <source>
        <dbReference type="ARBA" id="ARBA00004370"/>
    </source>
</evidence>
<feature type="compositionally biased region" description="Low complexity" evidence="3">
    <location>
        <begin position="308"/>
        <end position="318"/>
    </location>
</feature>
<proteinExistence type="predicted"/>
<feature type="region of interest" description="Disordered" evidence="3">
    <location>
        <begin position="64"/>
        <end position="106"/>
    </location>
</feature>
<evidence type="ECO:0000259" key="5">
    <source>
        <dbReference type="PROSITE" id="PS50076"/>
    </source>
</evidence>